<evidence type="ECO:0000313" key="2">
    <source>
        <dbReference type="Proteomes" id="UP000515292"/>
    </source>
</evidence>
<proteinExistence type="predicted"/>
<dbReference type="Proteomes" id="UP000515292">
    <property type="component" value="Chromosome"/>
</dbReference>
<accession>A0A7G5IHX5</accession>
<sequence>MDAGGAAARVAAAVPPADRAVARAWLDPVPYAAGDPLGTTRVFAPAPGRLWLGWVDLEPDRNWSHRAFAVLVHEDGAVETATIDFPPALPAGRRWVSV</sequence>
<keyword evidence="2" id="KW-1185">Reference proteome</keyword>
<name>A0A7G5IHX5_9SPHN</name>
<reference evidence="1 2" key="1">
    <citation type="submission" date="2020-07" db="EMBL/GenBank/DDBJ databases">
        <title>Complete genome sequence for Sandaracinobacter sp. M6.</title>
        <authorList>
            <person name="Tang Y."/>
            <person name="Liu Q."/>
            <person name="Guo Z."/>
            <person name="Lei P."/>
            <person name="Huang B."/>
        </authorList>
    </citation>
    <scope>NUCLEOTIDE SEQUENCE [LARGE SCALE GENOMIC DNA]</scope>
    <source>
        <strain evidence="1 2">M6</strain>
    </source>
</reference>
<gene>
    <name evidence="1" type="ORF">H3309_00165</name>
</gene>
<dbReference type="EMBL" id="CP059851">
    <property type="protein sequence ID" value="QMW22967.1"/>
    <property type="molecule type" value="Genomic_DNA"/>
</dbReference>
<protein>
    <submittedName>
        <fullName evidence="1">Uncharacterized protein</fullName>
    </submittedName>
</protein>
<organism evidence="1 2">
    <name type="scientific">Sandaracinobacteroides saxicola</name>
    <dbReference type="NCBI Taxonomy" id="2759707"/>
    <lineage>
        <taxon>Bacteria</taxon>
        <taxon>Pseudomonadati</taxon>
        <taxon>Pseudomonadota</taxon>
        <taxon>Alphaproteobacteria</taxon>
        <taxon>Sphingomonadales</taxon>
        <taxon>Sphingosinicellaceae</taxon>
        <taxon>Sandaracinobacteroides</taxon>
    </lineage>
</organism>
<evidence type="ECO:0000313" key="1">
    <source>
        <dbReference type="EMBL" id="QMW22967.1"/>
    </source>
</evidence>
<dbReference type="RefSeq" id="WP_182296361.1">
    <property type="nucleotide sequence ID" value="NZ_CP059851.1"/>
</dbReference>
<dbReference type="KEGG" id="sand:H3309_00165"/>
<dbReference type="AlphaFoldDB" id="A0A7G5IHX5"/>